<organism evidence="2 3">
    <name type="scientific">Latimeria chalumnae</name>
    <name type="common">Coelacanth</name>
    <dbReference type="NCBI Taxonomy" id="7897"/>
    <lineage>
        <taxon>Eukaryota</taxon>
        <taxon>Metazoa</taxon>
        <taxon>Chordata</taxon>
        <taxon>Craniata</taxon>
        <taxon>Vertebrata</taxon>
        <taxon>Euteleostomi</taxon>
        <taxon>Coelacanthiformes</taxon>
        <taxon>Coelacanthidae</taxon>
        <taxon>Latimeria</taxon>
    </lineage>
</organism>
<dbReference type="EMBL" id="AFYH01108340">
    <property type="status" value="NOT_ANNOTATED_CDS"/>
    <property type="molecule type" value="Genomic_DNA"/>
</dbReference>
<dbReference type="EMBL" id="AFYH01108339">
    <property type="status" value="NOT_ANNOTATED_CDS"/>
    <property type="molecule type" value="Genomic_DNA"/>
</dbReference>
<reference evidence="2" key="2">
    <citation type="submission" date="2025-08" db="UniProtKB">
        <authorList>
            <consortium name="Ensembl"/>
        </authorList>
    </citation>
    <scope>IDENTIFICATION</scope>
</reference>
<keyword evidence="3" id="KW-1185">Reference proteome</keyword>
<reference evidence="2" key="3">
    <citation type="submission" date="2025-09" db="UniProtKB">
        <authorList>
            <consortium name="Ensembl"/>
        </authorList>
    </citation>
    <scope>IDENTIFICATION</scope>
</reference>
<dbReference type="Ensembl" id="ENSLACT00000006493.1">
    <property type="protein sequence ID" value="ENSLACP00000006440.1"/>
    <property type="gene ID" value="ENSLACG00000005714.2"/>
</dbReference>
<protein>
    <submittedName>
        <fullName evidence="2">Leucine rich repeat containing 27</fullName>
    </submittedName>
</protein>
<dbReference type="EMBL" id="AFYH01108341">
    <property type="status" value="NOT_ANNOTATED_CDS"/>
    <property type="molecule type" value="Genomic_DNA"/>
</dbReference>
<dbReference type="AlphaFoldDB" id="H3A9W9"/>
<evidence type="ECO:0000313" key="3">
    <source>
        <dbReference type="Proteomes" id="UP000008672"/>
    </source>
</evidence>
<gene>
    <name evidence="2" type="primary">LOC102362782</name>
</gene>
<proteinExistence type="predicted"/>
<feature type="coiled-coil region" evidence="1">
    <location>
        <begin position="342"/>
        <end position="369"/>
    </location>
</feature>
<evidence type="ECO:0000313" key="2">
    <source>
        <dbReference type="Ensembl" id="ENSLACP00000006440.1"/>
    </source>
</evidence>
<dbReference type="EMBL" id="AFYH01108336">
    <property type="status" value="NOT_ANNOTATED_CDS"/>
    <property type="molecule type" value="Genomic_DNA"/>
</dbReference>
<evidence type="ECO:0000256" key="1">
    <source>
        <dbReference type="SAM" id="Coils"/>
    </source>
</evidence>
<dbReference type="EMBL" id="AFYH01108338">
    <property type="status" value="NOT_ANNOTATED_CDS"/>
    <property type="molecule type" value="Genomic_DNA"/>
</dbReference>
<keyword evidence="1" id="KW-0175">Coiled coil</keyword>
<sequence>QLPVELIGNLTSLKALNLRHCPLEFPPELIVQQGLQSILNFLRSWLVMKSHGKNCICGKKIKPRRQMNTLRTLSTVSNRCTYTLPSSHGAVNIKNCLCPSFILKTELSQMPHVEKLKLTELKSSLDVSEDWPNEEEMIRFEKLREEIIREDEKDIFHDQNFLKKKENKLENKVHGEGDLIKKKKKKKKKPVCTQDTFPKLPPHETVIHRKKAEERRLAALKKLKEKQTLILQWKKDQEVLKEWREQTKFMQEKKKTEYDLVEPAKKDQVIESAPYATDPDYYRMVNSREQQNVHEQHERIRKILSGKSLKEIEEARNARDKKLEYRIRQHINMMQERRRKPKGTALEEMEAAKKELEIAEQLQNEVLQSKVQQDLPLEYRFTAFTGEILPSCSPTACPRNVFSDIKF</sequence>
<dbReference type="Bgee" id="ENSLACG00000005714">
    <property type="expression patterns" value="Expressed in chordate pharynx and 1 other cell type or tissue"/>
</dbReference>
<dbReference type="Proteomes" id="UP000008672">
    <property type="component" value="Unassembled WGS sequence"/>
</dbReference>
<name>H3A9W9_LATCH</name>
<dbReference type="EMBL" id="AFYH01108343">
    <property type="status" value="NOT_ANNOTATED_CDS"/>
    <property type="molecule type" value="Genomic_DNA"/>
</dbReference>
<accession>H3A9W9</accession>
<dbReference type="GeneTree" id="ENSGT00940000170679"/>
<dbReference type="EMBL" id="AFYH01108342">
    <property type="status" value="NOT_ANNOTATED_CDS"/>
    <property type="molecule type" value="Genomic_DNA"/>
</dbReference>
<reference evidence="3" key="1">
    <citation type="submission" date="2011-08" db="EMBL/GenBank/DDBJ databases">
        <title>The draft genome of Latimeria chalumnae.</title>
        <authorList>
            <person name="Di Palma F."/>
            <person name="Alfoldi J."/>
            <person name="Johnson J."/>
            <person name="Berlin A."/>
            <person name="Gnerre S."/>
            <person name="Jaffe D."/>
            <person name="MacCallum I."/>
            <person name="Young S."/>
            <person name="Walker B.J."/>
            <person name="Lander E."/>
            <person name="Lindblad-Toh K."/>
        </authorList>
    </citation>
    <scope>NUCLEOTIDE SEQUENCE [LARGE SCALE GENOMIC DNA]</scope>
    <source>
        <strain evidence="3">Wild caught</strain>
    </source>
</reference>
<dbReference type="EMBL" id="AFYH01108337">
    <property type="status" value="NOT_ANNOTATED_CDS"/>
    <property type="molecule type" value="Genomic_DNA"/>
</dbReference>